<reference evidence="3" key="1">
    <citation type="submission" date="2021-01" db="EMBL/GenBank/DDBJ databases">
        <title>Phytophthora aleatoria, a newly-described species from Pinus radiata is distinct from Phytophthora cactorum isolates based on comparative genomics.</title>
        <authorList>
            <person name="Mcdougal R."/>
            <person name="Panda P."/>
            <person name="Williams N."/>
            <person name="Studholme D.J."/>
        </authorList>
    </citation>
    <scope>NUCLEOTIDE SEQUENCE</scope>
    <source>
        <strain evidence="3">NZFS 4037</strain>
    </source>
</reference>
<dbReference type="PROSITE" id="PS51253">
    <property type="entry name" value="HTH_CENPB"/>
    <property type="match status" value="1"/>
</dbReference>
<dbReference type="EMBL" id="JAENGY010002005">
    <property type="protein sequence ID" value="KAG6945835.1"/>
    <property type="molecule type" value="Genomic_DNA"/>
</dbReference>
<dbReference type="PANTHER" id="PTHR19303">
    <property type="entry name" value="TRANSPOSON"/>
    <property type="match status" value="1"/>
</dbReference>
<dbReference type="SMART" id="SM00674">
    <property type="entry name" value="CENPB"/>
    <property type="match status" value="1"/>
</dbReference>
<gene>
    <name evidence="3" type="ORF">JG688_00016355</name>
</gene>
<dbReference type="InterPro" id="IPR050863">
    <property type="entry name" value="CenT-Element_Derived"/>
</dbReference>
<dbReference type="InterPro" id="IPR006600">
    <property type="entry name" value="HTH_CenpB_DNA-bd_dom"/>
</dbReference>
<evidence type="ECO:0000313" key="4">
    <source>
        <dbReference type="Proteomes" id="UP000709295"/>
    </source>
</evidence>
<dbReference type="Pfam" id="PF03221">
    <property type="entry name" value="HTH_Tnp_Tc5"/>
    <property type="match status" value="1"/>
</dbReference>
<evidence type="ECO:0000256" key="1">
    <source>
        <dbReference type="ARBA" id="ARBA00023125"/>
    </source>
</evidence>
<dbReference type="Proteomes" id="UP000709295">
    <property type="component" value="Unassembled WGS sequence"/>
</dbReference>
<evidence type="ECO:0000313" key="3">
    <source>
        <dbReference type="EMBL" id="KAG6945835.1"/>
    </source>
</evidence>
<proteinExistence type="predicted"/>
<organism evidence="3 4">
    <name type="scientific">Phytophthora aleatoria</name>
    <dbReference type="NCBI Taxonomy" id="2496075"/>
    <lineage>
        <taxon>Eukaryota</taxon>
        <taxon>Sar</taxon>
        <taxon>Stramenopiles</taxon>
        <taxon>Oomycota</taxon>
        <taxon>Peronosporomycetes</taxon>
        <taxon>Peronosporales</taxon>
        <taxon>Peronosporaceae</taxon>
        <taxon>Phytophthora</taxon>
    </lineage>
</organism>
<accession>A0A8J5IUD3</accession>
<dbReference type="GO" id="GO:0003677">
    <property type="term" value="F:DNA binding"/>
    <property type="evidence" value="ECO:0007669"/>
    <property type="project" value="UniProtKB-KW"/>
</dbReference>
<name>A0A8J5IUD3_9STRA</name>
<dbReference type="AlphaFoldDB" id="A0A8J5IUD3"/>
<keyword evidence="1" id="KW-0238">DNA-binding</keyword>
<protein>
    <recommendedName>
        <fullName evidence="2">HTH CENPB-type domain-containing protein</fullName>
    </recommendedName>
</protein>
<keyword evidence="4" id="KW-1185">Reference proteome</keyword>
<feature type="domain" description="HTH CENPB-type" evidence="2">
    <location>
        <begin position="21"/>
        <end position="93"/>
    </location>
</feature>
<dbReference type="PANTHER" id="PTHR19303:SF73">
    <property type="entry name" value="PROTEIN PDC2"/>
    <property type="match status" value="1"/>
</dbReference>
<sequence>MISNILKQQHLLEAIPLEDLTTKTRRQVRFPELDSALANWVGWCENRGVCVTGEAMRIKAERFARILKIEKPLTWSNDGLQKFNSRHGFGSVNSHGERGSAATVSISDLQRKLKQYDLRNIFNMDETGLFFFVAA</sequence>
<dbReference type="GO" id="GO:0005634">
    <property type="term" value="C:nucleus"/>
    <property type="evidence" value="ECO:0007669"/>
    <property type="project" value="TreeGrafter"/>
</dbReference>
<comment type="caution">
    <text evidence="3">The sequence shown here is derived from an EMBL/GenBank/DDBJ whole genome shotgun (WGS) entry which is preliminary data.</text>
</comment>
<evidence type="ECO:0000259" key="2">
    <source>
        <dbReference type="PROSITE" id="PS51253"/>
    </source>
</evidence>